<keyword evidence="3" id="KW-1185">Reference proteome</keyword>
<keyword evidence="1" id="KW-0812">Transmembrane</keyword>
<evidence type="ECO:0000313" key="2">
    <source>
        <dbReference type="EMBL" id="MDL5376353.1"/>
    </source>
</evidence>
<accession>A0ABT7MMD2</accession>
<feature type="transmembrane region" description="Helical" evidence="1">
    <location>
        <begin position="12"/>
        <end position="29"/>
    </location>
</feature>
<feature type="transmembrane region" description="Helical" evidence="1">
    <location>
        <begin position="170"/>
        <end position="190"/>
    </location>
</feature>
<feature type="transmembrane region" description="Helical" evidence="1">
    <location>
        <begin position="305"/>
        <end position="331"/>
    </location>
</feature>
<organism evidence="2 3">
    <name type="scientific">Exiguobacterium mexicanum</name>
    <dbReference type="NCBI Taxonomy" id="340146"/>
    <lineage>
        <taxon>Bacteria</taxon>
        <taxon>Bacillati</taxon>
        <taxon>Bacillota</taxon>
        <taxon>Bacilli</taxon>
        <taxon>Bacillales</taxon>
        <taxon>Bacillales Family XII. Incertae Sedis</taxon>
        <taxon>Exiguobacterium</taxon>
    </lineage>
</organism>
<feature type="transmembrane region" description="Helical" evidence="1">
    <location>
        <begin position="95"/>
        <end position="112"/>
    </location>
</feature>
<gene>
    <name evidence="2" type="ORF">QR695_04970</name>
</gene>
<reference evidence="2 3" key="1">
    <citation type="submission" date="2023-06" db="EMBL/GenBank/DDBJ databases">
        <title>Influencing factors and mechanism of Cr(VI) reduction by facultative anaerobic Exiguobacterium sp. PY14.</title>
        <authorList>
            <person name="Zou L."/>
        </authorList>
    </citation>
    <scope>NUCLEOTIDE SEQUENCE [LARGE SCALE GENOMIC DNA]</scope>
    <source>
        <strain evidence="2 3">PY14</strain>
    </source>
</reference>
<protein>
    <recommendedName>
        <fullName evidence="4">Oligosaccharide repeat unit polymerase</fullName>
    </recommendedName>
</protein>
<feature type="transmembrane region" description="Helical" evidence="1">
    <location>
        <begin position="264"/>
        <end position="285"/>
    </location>
</feature>
<comment type="caution">
    <text evidence="2">The sequence shown here is derived from an EMBL/GenBank/DDBJ whole genome shotgun (WGS) entry which is preliminary data.</text>
</comment>
<keyword evidence="1" id="KW-0472">Membrane</keyword>
<dbReference type="Proteomes" id="UP001230807">
    <property type="component" value="Unassembled WGS sequence"/>
</dbReference>
<feature type="transmembrane region" description="Helical" evidence="1">
    <location>
        <begin position="124"/>
        <end position="150"/>
    </location>
</feature>
<evidence type="ECO:0008006" key="4">
    <source>
        <dbReference type="Google" id="ProtNLM"/>
    </source>
</evidence>
<feature type="transmembrane region" description="Helical" evidence="1">
    <location>
        <begin position="36"/>
        <end position="57"/>
    </location>
</feature>
<dbReference type="EMBL" id="JASWER010000003">
    <property type="protein sequence ID" value="MDL5376353.1"/>
    <property type="molecule type" value="Genomic_DNA"/>
</dbReference>
<sequence>MEISGLLDKYLKGIVTLGLNVVIYFAVIMRPDQKKAVLRGIIIGFALNVSYGLYQYLGNKNGFPFTNLSNLFPQGDYGNELVYFNYVSGFFLEPAHLLKFFCGSFLVSLIYWKSSYFKTMIFCIALFVLLVSTSSLVVILLSGLILFYVFCNYNKFNLKKLKNQGYQLKIKSLTGILVFWIFLLSISLFLNWETILSNFNIERYLNFIFEGLSISEDSTSSVRASSMFNALSLIAEYPLGAGLNSSATLMLINFPGSTVGGATFNGFITSILELGIIGLFSYFYIFVNSIRQLYVNNNSKYEIALAVALFTAFIATNLEGAIFSELIWVLLGLSTISRREFITA</sequence>
<dbReference type="PANTHER" id="PTHR37422:SF13">
    <property type="entry name" value="LIPOPOLYSACCHARIDE BIOSYNTHESIS PROTEIN PA4999-RELATED"/>
    <property type="match status" value="1"/>
</dbReference>
<proteinExistence type="predicted"/>
<dbReference type="InterPro" id="IPR051533">
    <property type="entry name" value="WaaL-like"/>
</dbReference>
<keyword evidence="1" id="KW-1133">Transmembrane helix</keyword>
<evidence type="ECO:0000256" key="1">
    <source>
        <dbReference type="SAM" id="Phobius"/>
    </source>
</evidence>
<dbReference type="PANTHER" id="PTHR37422">
    <property type="entry name" value="TEICHURONIC ACID BIOSYNTHESIS PROTEIN TUAE"/>
    <property type="match status" value="1"/>
</dbReference>
<name>A0ABT7MMD2_9BACL</name>
<evidence type="ECO:0000313" key="3">
    <source>
        <dbReference type="Proteomes" id="UP001230807"/>
    </source>
</evidence>